<dbReference type="SUPFAM" id="SSF82649">
    <property type="entry name" value="SufE/NifU"/>
    <property type="match status" value="1"/>
</dbReference>
<proteinExistence type="predicted"/>
<dbReference type="Proteomes" id="UP001370590">
    <property type="component" value="Unassembled WGS sequence"/>
</dbReference>
<evidence type="ECO:0000259" key="1">
    <source>
        <dbReference type="Pfam" id="PF01592"/>
    </source>
</evidence>
<gene>
    <name evidence="2" type="ORF">R4146_07205</name>
</gene>
<dbReference type="InterPro" id="IPR002871">
    <property type="entry name" value="NIF_FeS_clus_asmbl_NifU_N"/>
</dbReference>
<organism evidence="2 3">
    <name type="scientific">Nicoliella lavandulae</name>
    <dbReference type="NCBI Taxonomy" id="3082954"/>
    <lineage>
        <taxon>Bacteria</taxon>
        <taxon>Bacillati</taxon>
        <taxon>Bacillota</taxon>
        <taxon>Bacilli</taxon>
        <taxon>Lactobacillales</taxon>
        <taxon>Lactobacillaceae</taxon>
        <taxon>Nicoliella</taxon>
    </lineage>
</organism>
<dbReference type="CDD" id="cd06664">
    <property type="entry name" value="IscU_like"/>
    <property type="match status" value="1"/>
</dbReference>
<reference evidence="2 3" key="1">
    <citation type="submission" date="2023-10" db="EMBL/GenBank/DDBJ databases">
        <title>Nicoliella lavandulae sp. nov. isolated from Lavandula angustifolia flowers.</title>
        <authorList>
            <person name="Alcantara C."/>
            <person name="Zuniga M."/>
            <person name="Landete J.M."/>
            <person name="Monedero V."/>
        </authorList>
    </citation>
    <scope>NUCLEOTIDE SEQUENCE [LARGE SCALE GENOMIC DNA]</scope>
    <source>
        <strain evidence="2 3">Es01</strain>
    </source>
</reference>
<evidence type="ECO:0000313" key="2">
    <source>
        <dbReference type="EMBL" id="MEJ6400930.1"/>
    </source>
</evidence>
<dbReference type="EMBL" id="JAWMWH010000003">
    <property type="protein sequence ID" value="MEJ6400930.1"/>
    <property type="molecule type" value="Genomic_DNA"/>
</dbReference>
<sequence length="145" mass="16021">MNEIYQRMILDYAKVSQRETADHLSNTDSIQLDNPSCGDRIKLVVERDGQLVTAISYQVEGCIICRAALAIMKQQLMNQTVPTINHLITAFSQLMMNQPIDTAAKTQLGDAVGLHAIVKLPVRIKCAMLPWKAISQALNGGISNR</sequence>
<dbReference type="Gene3D" id="3.90.1010.10">
    <property type="match status" value="1"/>
</dbReference>
<name>A0ABU8SN06_9LACO</name>
<protein>
    <submittedName>
        <fullName evidence="2">SUF system NifU family Fe-S cluster assembly protein</fullName>
    </submittedName>
</protein>
<keyword evidence="3" id="KW-1185">Reference proteome</keyword>
<comment type="caution">
    <text evidence="2">The sequence shown here is derived from an EMBL/GenBank/DDBJ whole genome shotgun (WGS) entry which is preliminary data.</text>
</comment>
<dbReference type="RefSeq" id="WP_339960782.1">
    <property type="nucleotide sequence ID" value="NZ_JAWMWH010000003.1"/>
</dbReference>
<dbReference type="NCBIfam" id="TIGR01994">
    <property type="entry name" value="SUF_scaf_2"/>
    <property type="match status" value="1"/>
</dbReference>
<dbReference type="Pfam" id="PF01592">
    <property type="entry name" value="NifU_N"/>
    <property type="match status" value="1"/>
</dbReference>
<evidence type="ECO:0000313" key="3">
    <source>
        <dbReference type="Proteomes" id="UP001370590"/>
    </source>
</evidence>
<feature type="domain" description="NIF system FeS cluster assembly NifU N-terminal" evidence="1">
    <location>
        <begin position="27"/>
        <end position="126"/>
    </location>
</feature>
<accession>A0ABU8SN06</accession>